<dbReference type="EMBL" id="ASPP01018731">
    <property type="protein sequence ID" value="ETO15870.1"/>
    <property type="molecule type" value="Genomic_DNA"/>
</dbReference>
<organism evidence="2 3">
    <name type="scientific">Reticulomyxa filosa</name>
    <dbReference type="NCBI Taxonomy" id="46433"/>
    <lineage>
        <taxon>Eukaryota</taxon>
        <taxon>Sar</taxon>
        <taxon>Rhizaria</taxon>
        <taxon>Retaria</taxon>
        <taxon>Foraminifera</taxon>
        <taxon>Monothalamids</taxon>
        <taxon>Reticulomyxidae</taxon>
        <taxon>Reticulomyxa</taxon>
    </lineage>
</organism>
<gene>
    <name evidence="2" type="ORF">RFI_21494</name>
</gene>
<keyword evidence="3" id="KW-1185">Reference proteome</keyword>
<keyword evidence="1" id="KW-0812">Transmembrane</keyword>
<evidence type="ECO:0000313" key="2">
    <source>
        <dbReference type="EMBL" id="ETO15870.1"/>
    </source>
</evidence>
<sequence>MYFLVSGNIIADFLYIHPTSLMTKMLLVATMSQYCKSHATNNKDNDNIISQIQNAFILHYYDELFERFQFVNVQHNDTCKHKHKIAHQNIHINCKNALKQNKMNILTYNYKPLYHKRFEIQVCYIFIVLHWNSTVLLHLFANVCIVQHYLKKFFP</sequence>
<dbReference type="Proteomes" id="UP000023152">
    <property type="component" value="Unassembled WGS sequence"/>
</dbReference>
<accession>X6MS29</accession>
<keyword evidence="1" id="KW-0472">Membrane</keyword>
<name>X6MS29_RETFI</name>
<reference evidence="2 3" key="1">
    <citation type="journal article" date="2013" name="Curr. Biol.">
        <title>The Genome of the Foraminiferan Reticulomyxa filosa.</title>
        <authorList>
            <person name="Glockner G."/>
            <person name="Hulsmann N."/>
            <person name="Schleicher M."/>
            <person name="Noegel A.A."/>
            <person name="Eichinger L."/>
            <person name="Gallinger C."/>
            <person name="Pawlowski J."/>
            <person name="Sierra R."/>
            <person name="Euteneuer U."/>
            <person name="Pillet L."/>
            <person name="Moustafa A."/>
            <person name="Platzer M."/>
            <person name="Groth M."/>
            <person name="Szafranski K."/>
            <person name="Schliwa M."/>
        </authorList>
    </citation>
    <scope>NUCLEOTIDE SEQUENCE [LARGE SCALE GENOMIC DNA]</scope>
</reference>
<proteinExistence type="predicted"/>
<evidence type="ECO:0000256" key="1">
    <source>
        <dbReference type="SAM" id="Phobius"/>
    </source>
</evidence>
<feature type="transmembrane region" description="Helical" evidence="1">
    <location>
        <begin position="122"/>
        <end position="150"/>
    </location>
</feature>
<protein>
    <submittedName>
        <fullName evidence="2">Uncharacterized protein</fullName>
    </submittedName>
</protein>
<evidence type="ECO:0000313" key="3">
    <source>
        <dbReference type="Proteomes" id="UP000023152"/>
    </source>
</evidence>
<keyword evidence="1" id="KW-1133">Transmembrane helix</keyword>
<comment type="caution">
    <text evidence="2">The sequence shown here is derived from an EMBL/GenBank/DDBJ whole genome shotgun (WGS) entry which is preliminary data.</text>
</comment>
<dbReference type="AlphaFoldDB" id="X6MS29"/>